<dbReference type="OrthoDB" id="3795183at2759"/>
<evidence type="ECO:0000313" key="3">
    <source>
        <dbReference type="EMBL" id="PVH92942.1"/>
    </source>
</evidence>
<name>A0A2V1D4L9_9PLEO</name>
<organism evidence="3 4">
    <name type="scientific">Periconia macrospinosa</name>
    <dbReference type="NCBI Taxonomy" id="97972"/>
    <lineage>
        <taxon>Eukaryota</taxon>
        <taxon>Fungi</taxon>
        <taxon>Dikarya</taxon>
        <taxon>Ascomycota</taxon>
        <taxon>Pezizomycotina</taxon>
        <taxon>Dothideomycetes</taxon>
        <taxon>Pleosporomycetidae</taxon>
        <taxon>Pleosporales</taxon>
        <taxon>Massarineae</taxon>
        <taxon>Periconiaceae</taxon>
        <taxon>Periconia</taxon>
    </lineage>
</organism>
<proteinExistence type="predicted"/>
<protein>
    <recommendedName>
        <fullName evidence="5">ADP-ribosylation</fullName>
    </recommendedName>
</protein>
<dbReference type="Proteomes" id="UP000244855">
    <property type="component" value="Unassembled WGS sequence"/>
</dbReference>
<keyword evidence="4" id="KW-1185">Reference proteome</keyword>
<feature type="region of interest" description="Disordered" evidence="1">
    <location>
        <begin position="54"/>
        <end position="120"/>
    </location>
</feature>
<evidence type="ECO:0000256" key="2">
    <source>
        <dbReference type="SAM" id="SignalP"/>
    </source>
</evidence>
<feature type="signal peptide" evidence="2">
    <location>
        <begin position="1"/>
        <end position="23"/>
    </location>
</feature>
<accession>A0A2V1D4L9</accession>
<dbReference type="EMBL" id="KZ805631">
    <property type="protein sequence ID" value="PVH92942.1"/>
    <property type="molecule type" value="Genomic_DNA"/>
</dbReference>
<feature type="chain" id="PRO_5016161140" description="ADP-ribosylation" evidence="2">
    <location>
        <begin position="24"/>
        <end position="281"/>
    </location>
</feature>
<keyword evidence="2" id="KW-0732">Signal</keyword>
<feature type="compositionally biased region" description="Basic residues" evidence="1">
    <location>
        <begin position="66"/>
        <end position="79"/>
    </location>
</feature>
<evidence type="ECO:0000256" key="1">
    <source>
        <dbReference type="SAM" id="MobiDB-lite"/>
    </source>
</evidence>
<sequence length="281" mass="31503">MKFTLSTSASCFIIGSVLVNAVAIPVPQNDCLQACDSSVSSFPVADAYLTLSKEEETSPVLNQRTLKARKSKKKPKTPAKKPTDKPKTPTEKPKAPTKPQKPPKETQTPHQPQWKGPVPSEAEITKKCNVPKDKALFWSGTSKQVHTYNAKAGLVTDSQAFPDNYTWRFRGKDPAKSALFAERFSRVFAREASGEVHLMVPWKTGPRPDRVFHKDEWPILKKSLKSGKVTKITQVNPDNFQETRVYDPTAYGLTKRTEIDLDNVPWDVNLDALAEAWERNN</sequence>
<reference evidence="3 4" key="1">
    <citation type="journal article" date="2018" name="Sci. Rep.">
        <title>Comparative genomics provides insights into the lifestyle and reveals functional heterogeneity of dark septate endophytic fungi.</title>
        <authorList>
            <person name="Knapp D.G."/>
            <person name="Nemeth J.B."/>
            <person name="Barry K."/>
            <person name="Hainaut M."/>
            <person name="Henrissat B."/>
            <person name="Johnson J."/>
            <person name="Kuo A."/>
            <person name="Lim J.H.P."/>
            <person name="Lipzen A."/>
            <person name="Nolan M."/>
            <person name="Ohm R.A."/>
            <person name="Tamas L."/>
            <person name="Grigoriev I.V."/>
            <person name="Spatafora J.W."/>
            <person name="Nagy L.G."/>
            <person name="Kovacs G.M."/>
        </authorList>
    </citation>
    <scope>NUCLEOTIDE SEQUENCE [LARGE SCALE GENOMIC DNA]</scope>
    <source>
        <strain evidence="3 4">DSE2036</strain>
    </source>
</reference>
<feature type="compositionally biased region" description="Basic and acidic residues" evidence="1">
    <location>
        <begin position="81"/>
        <end position="94"/>
    </location>
</feature>
<evidence type="ECO:0000313" key="4">
    <source>
        <dbReference type="Proteomes" id="UP000244855"/>
    </source>
</evidence>
<dbReference type="SUPFAM" id="SSF52309">
    <property type="entry name" value="N-(deoxy)ribosyltransferase-like"/>
    <property type="match status" value="1"/>
</dbReference>
<dbReference type="AlphaFoldDB" id="A0A2V1D4L9"/>
<gene>
    <name evidence="3" type="ORF">DM02DRAFT_677164</name>
</gene>
<evidence type="ECO:0008006" key="5">
    <source>
        <dbReference type="Google" id="ProtNLM"/>
    </source>
</evidence>